<dbReference type="OrthoDB" id="20772at2759"/>
<dbReference type="Pfam" id="PF10263">
    <property type="entry name" value="SprT-like"/>
    <property type="match status" value="1"/>
</dbReference>
<dbReference type="Proteomes" id="UP000011083">
    <property type="component" value="Unassembled WGS sequence"/>
</dbReference>
<dbReference type="VEuPathDB" id="AmoebaDB:ACA1_266040"/>
<name>L8H1I7_ACACF</name>
<dbReference type="GeneID" id="14920157"/>
<keyword evidence="3" id="KW-1185">Reference proteome</keyword>
<organism evidence="2 3">
    <name type="scientific">Acanthamoeba castellanii (strain ATCC 30010 / Neff)</name>
    <dbReference type="NCBI Taxonomy" id="1257118"/>
    <lineage>
        <taxon>Eukaryota</taxon>
        <taxon>Amoebozoa</taxon>
        <taxon>Discosea</taxon>
        <taxon>Longamoebia</taxon>
        <taxon>Centramoebida</taxon>
        <taxon>Acanthamoebidae</taxon>
        <taxon>Acanthamoeba</taxon>
    </lineage>
</organism>
<evidence type="ECO:0000259" key="1">
    <source>
        <dbReference type="Pfam" id="PF10263"/>
    </source>
</evidence>
<reference evidence="2 3" key="1">
    <citation type="journal article" date="2013" name="Genome Biol.">
        <title>Genome of Acanthamoeba castellanii highlights extensive lateral gene transfer and early evolution of tyrosine kinase signaling.</title>
        <authorList>
            <person name="Clarke M."/>
            <person name="Lohan A.J."/>
            <person name="Liu B."/>
            <person name="Lagkouvardos I."/>
            <person name="Roy S."/>
            <person name="Zafar N."/>
            <person name="Bertelli C."/>
            <person name="Schilde C."/>
            <person name="Kianianmomeni A."/>
            <person name="Burglin T.R."/>
            <person name="Frech C."/>
            <person name="Turcotte B."/>
            <person name="Kopec K.O."/>
            <person name="Synnott J.M."/>
            <person name="Choo C."/>
            <person name="Paponov I."/>
            <person name="Finkler A."/>
            <person name="Soon Heng Tan C."/>
            <person name="Hutchins A.P."/>
            <person name="Weinmeier T."/>
            <person name="Rattei T."/>
            <person name="Chu J.S."/>
            <person name="Gimenez G."/>
            <person name="Irimia M."/>
            <person name="Rigden D.J."/>
            <person name="Fitzpatrick D.A."/>
            <person name="Lorenzo-Morales J."/>
            <person name="Bateman A."/>
            <person name="Chiu C.H."/>
            <person name="Tang P."/>
            <person name="Hegemann P."/>
            <person name="Fromm H."/>
            <person name="Raoult D."/>
            <person name="Greub G."/>
            <person name="Miranda-Saavedra D."/>
            <person name="Chen N."/>
            <person name="Nash P."/>
            <person name="Ginger M.L."/>
            <person name="Horn M."/>
            <person name="Schaap P."/>
            <person name="Caler L."/>
            <person name="Loftus B."/>
        </authorList>
    </citation>
    <scope>NUCLEOTIDE SEQUENCE [LARGE SCALE GENOMIC DNA]</scope>
    <source>
        <strain evidence="2 3">Neff</strain>
    </source>
</reference>
<dbReference type="STRING" id="1257118.L8H1I7"/>
<evidence type="ECO:0000313" key="3">
    <source>
        <dbReference type="Proteomes" id="UP000011083"/>
    </source>
</evidence>
<dbReference type="InterPro" id="IPR006640">
    <property type="entry name" value="SprT-like_domain"/>
</dbReference>
<gene>
    <name evidence="2" type="ORF">ACA1_266040</name>
</gene>
<sequence>MWAPWLTKTVGWTICKCMGEQSAAIKLLVKVLTKYKQLCNTLCHKLCHATAWLLDNTFNPPHSLLFFKWYHSSATHHCSDHLPPLCVCSS</sequence>
<feature type="domain" description="SprT-like" evidence="1">
    <location>
        <begin position="2"/>
        <end position="72"/>
    </location>
</feature>
<evidence type="ECO:0000313" key="2">
    <source>
        <dbReference type="EMBL" id="ELR19379.1"/>
    </source>
</evidence>
<dbReference type="AlphaFoldDB" id="L8H1I7"/>
<dbReference type="KEGG" id="acan:ACA1_266040"/>
<proteinExistence type="predicted"/>
<dbReference type="GO" id="GO:0006950">
    <property type="term" value="P:response to stress"/>
    <property type="evidence" value="ECO:0007669"/>
    <property type="project" value="UniProtKB-ARBA"/>
</dbReference>
<dbReference type="EMBL" id="KB007933">
    <property type="protein sequence ID" value="ELR19379.1"/>
    <property type="molecule type" value="Genomic_DNA"/>
</dbReference>
<accession>L8H1I7</accession>
<protein>
    <recommendedName>
        <fullName evidence="1">SprT-like domain-containing protein</fullName>
    </recommendedName>
</protein>
<dbReference type="RefSeq" id="XP_004341464.1">
    <property type="nucleotide sequence ID" value="XM_004341416.1"/>
</dbReference>